<proteinExistence type="predicted"/>
<evidence type="ECO:0000256" key="1">
    <source>
        <dbReference type="SAM" id="MobiDB-lite"/>
    </source>
</evidence>
<feature type="compositionally biased region" description="Polar residues" evidence="1">
    <location>
        <begin position="121"/>
        <end position="130"/>
    </location>
</feature>
<feature type="compositionally biased region" description="Low complexity" evidence="1">
    <location>
        <begin position="208"/>
        <end position="233"/>
    </location>
</feature>
<feature type="compositionally biased region" description="Basic and acidic residues" evidence="1">
    <location>
        <begin position="134"/>
        <end position="147"/>
    </location>
</feature>
<evidence type="ECO:0008006" key="4">
    <source>
        <dbReference type="Google" id="ProtNLM"/>
    </source>
</evidence>
<gene>
    <name evidence="2" type="ORF">EV650_2960</name>
</gene>
<feature type="compositionally biased region" description="Low complexity" evidence="1">
    <location>
        <begin position="102"/>
        <end position="114"/>
    </location>
</feature>
<feature type="compositionally biased region" description="Low complexity" evidence="1">
    <location>
        <begin position="568"/>
        <end position="577"/>
    </location>
</feature>
<feature type="compositionally biased region" description="Acidic residues" evidence="1">
    <location>
        <begin position="514"/>
        <end position="528"/>
    </location>
</feature>
<dbReference type="Gene3D" id="3.40.50.300">
    <property type="entry name" value="P-loop containing nucleotide triphosphate hydrolases"/>
    <property type="match status" value="1"/>
</dbReference>
<feature type="compositionally biased region" description="Low complexity" evidence="1">
    <location>
        <begin position="710"/>
        <end position="753"/>
    </location>
</feature>
<feature type="compositionally biased region" description="Basic and acidic residues" evidence="1">
    <location>
        <begin position="412"/>
        <end position="433"/>
    </location>
</feature>
<name>A0A4R8A0S8_9ACTN</name>
<feature type="region of interest" description="Disordered" evidence="1">
    <location>
        <begin position="1200"/>
        <end position="1237"/>
    </location>
</feature>
<dbReference type="InterPro" id="IPR027417">
    <property type="entry name" value="P-loop_NTPase"/>
</dbReference>
<keyword evidence="3" id="KW-1185">Reference proteome</keyword>
<evidence type="ECO:0000313" key="3">
    <source>
        <dbReference type="Proteomes" id="UP000295447"/>
    </source>
</evidence>
<reference evidence="2 3" key="1">
    <citation type="submission" date="2019-03" db="EMBL/GenBank/DDBJ databases">
        <title>Genomic Encyclopedia of Type Strains, Phase III (KMG-III): the genomes of soil and plant-associated and newly described type strains.</title>
        <authorList>
            <person name="Whitman W."/>
        </authorList>
    </citation>
    <scope>NUCLEOTIDE SEQUENCE [LARGE SCALE GENOMIC DNA]</scope>
    <source>
        <strain evidence="2 3">VKM Ac-2570</strain>
    </source>
</reference>
<feature type="compositionally biased region" description="Low complexity" evidence="1">
    <location>
        <begin position="150"/>
        <end position="166"/>
    </location>
</feature>
<feature type="compositionally biased region" description="Polar residues" evidence="1">
    <location>
        <begin position="91"/>
        <end position="101"/>
    </location>
</feature>
<accession>A0A4R8A0S8</accession>
<dbReference type="EMBL" id="SODF01000001">
    <property type="protein sequence ID" value="TDW24097.1"/>
    <property type="molecule type" value="Genomic_DNA"/>
</dbReference>
<feature type="compositionally biased region" description="Low complexity" evidence="1">
    <location>
        <begin position="351"/>
        <end position="370"/>
    </location>
</feature>
<evidence type="ECO:0000313" key="2">
    <source>
        <dbReference type="EMBL" id="TDW24097.1"/>
    </source>
</evidence>
<feature type="compositionally biased region" description="Gly residues" evidence="1">
    <location>
        <begin position="695"/>
        <end position="709"/>
    </location>
</feature>
<protein>
    <recommendedName>
        <fullName evidence="4">Dynamin family protein</fullName>
    </recommendedName>
</protein>
<feature type="compositionally biased region" description="Polar residues" evidence="1">
    <location>
        <begin position="234"/>
        <end position="243"/>
    </location>
</feature>
<feature type="region of interest" description="Disordered" evidence="1">
    <location>
        <begin position="1"/>
        <end position="762"/>
    </location>
</feature>
<feature type="compositionally biased region" description="Low complexity" evidence="1">
    <location>
        <begin position="1200"/>
        <end position="1210"/>
    </location>
</feature>
<organism evidence="2 3">
    <name type="scientific">Kribbella kalugense</name>
    <dbReference type="NCBI Taxonomy" id="2512221"/>
    <lineage>
        <taxon>Bacteria</taxon>
        <taxon>Bacillati</taxon>
        <taxon>Actinomycetota</taxon>
        <taxon>Actinomycetes</taxon>
        <taxon>Propionibacteriales</taxon>
        <taxon>Kribbellaceae</taxon>
        <taxon>Kribbella</taxon>
    </lineage>
</organism>
<feature type="compositionally biased region" description="Polar residues" evidence="1">
    <location>
        <begin position="167"/>
        <end position="191"/>
    </location>
</feature>
<comment type="caution">
    <text evidence="2">The sequence shown here is derived from an EMBL/GenBank/DDBJ whole genome shotgun (WGS) entry which is preliminary data.</text>
</comment>
<feature type="compositionally biased region" description="Low complexity" evidence="1">
    <location>
        <begin position="1218"/>
        <end position="1237"/>
    </location>
</feature>
<feature type="compositionally biased region" description="Basic and acidic residues" evidence="1">
    <location>
        <begin position="578"/>
        <end position="602"/>
    </location>
</feature>
<feature type="compositionally biased region" description="Acidic residues" evidence="1">
    <location>
        <begin position="642"/>
        <end position="658"/>
    </location>
</feature>
<feature type="compositionally biased region" description="Low complexity" evidence="1">
    <location>
        <begin position="603"/>
        <end position="614"/>
    </location>
</feature>
<dbReference type="SUPFAM" id="SSF52540">
    <property type="entry name" value="P-loop containing nucleoside triphosphate hydrolases"/>
    <property type="match status" value="1"/>
</dbReference>
<feature type="compositionally biased region" description="Basic and acidic residues" evidence="1">
    <location>
        <begin position="312"/>
        <end position="327"/>
    </location>
</feature>
<feature type="compositionally biased region" description="Pro residues" evidence="1">
    <location>
        <begin position="50"/>
        <end position="61"/>
    </location>
</feature>
<sequence>MADTRSAAGEGSEPRVPNQDQPAQELANLIAQSTPKPRGFWHRRRRKPTPEPSAPSQPTPSQPDAGASPADAGTSSQPEAGASTRPDGTAAPNSSDTVNQHTGTEPTQTTAATESADPVDPNSSDQQTPAESAKSAEDSEPAADKSTDGTATDAPTDPAPAKATDTSNETTASDAENDGSTEPTAAENQPSPEAGDQPSPAAGDQPPASAEAGDPADTAAASADADASAETPSTESAVQTGSNAVPDKNAEDRPRPTVGVVYEPDESPDGFPLEYGNIIVGLPKQSANTPQQPGDPAPSNEAPDSTPTGSDADSRDDSDANETHASDDDPQETDPSDANPEGTRASEAESEPVPESAADADASGDPPTADEVATDEPNAPSHESAQEAVEGSTEHGETNGQADHDDDGEADGGDHAEAGAEADHGDDGAEHAEVGGGGDQAAADTGDDNVAGRGHHAAAGSGDGSEAERGDGAEGAAADVQGRHAAAESAGDASDGGVGEAAGEAVEQQHESADETDQDGVDVVEGESADGAGEMAADESARHSADVSADEAGAGSVDGMADGGHQTADVAAGGAADAAKHAAEGSSDHDADGSADAERGGEADAAGESADVASTTGSAEEATDGSPEPTHEQGSDASGEATDAEADDTAGESADDAGDGSSDVAHEAGEVAASASADDAADGADNDAVRASEGGSAGAGDGAAEGGAEGAAADGAAGESADGGDAADGSSDAAGEAADAAVGESGDGAASAGDDVDGGAGAVGEGVEELTAEEMAERLAAEQAAMALITALMKLRGVLAGSRLPLEVVGADEARQQQKAMLDQLDDYLLPRLVQLEAPVLAVVGGSTGAGKSTLVNTVIGKVVSEPGVLRPTTRSPVLIHHPADADWFVGDRVLPGMSRTSSDEPGGMEDAGQLRLVAADTVPRGLAILDAPDIDSVVQANRDLATQLLAAADLWLFVTTAARYSDAVPWEFLQSASDRSTAVAVVLDRAPSETIDDITGHLAQMLLERGLGDSPLFSIEETVVDGNGMLPSASVASIKDWLVDLAADAEARAAVVRRTLQGAVSAMVKTTPPFAAAVRAQAETAIELRSSVEAAYDQGVKDIAKASQDGTLLRGEVLARWQEFVGTGELLKGLQSNAGRLRDRLKSSLGDKPAETRDVSDAIQSGLESLLREHATAAAERAEKAWQATAPGRQLLATADASAKANASGSTGGSDGAGESDSGTTGSATATGGASESAGGVGVALGAMSEEFPEAASRAVREWQAFVLDVIRREGGAKKSTARILEYGLNGLGLSLMVVVFAHGTGIPKGAEASAGAGSAVVGQRLLEVVFGDKAVQGMVDRAREDLDGKVHALMDAEFARYLAVLDQHPVDAETARQLTEAARAVEDCT</sequence>
<dbReference type="Proteomes" id="UP000295447">
    <property type="component" value="Unassembled WGS sequence"/>
</dbReference>